<name>A0ABP9AHC7_9GAMM</name>
<evidence type="ECO:0000313" key="1">
    <source>
        <dbReference type="EMBL" id="GAA4781498.1"/>
    </source>
</evidence>
<comment type="caution">
    <text evidence="1">The sequence shown here is derived from an EMBL/GenBank/DDBJ whole genome shotgun (WGS) entry which is preliminary data.</text>
</comment>
<reference evidence="2" key="1">
    <citation type="journal article" date="2019" name="Int. J. Syst. Evol. Microbiol.">
        <title>The Global Catalogue of Microorganisms (GCM) 10K type strain sequencing project: providing services to taxonomists for standard genome sequencing and annotation.</title>
        <authorList>
            <consortium name="The Broad Institute Genomics Platform"/>
            <consortium name="The Broad Institute Genome Sequencing Center for Infectious Disease"/>
            <person name="Wu L."/>
            <person name="Ma J."/>
        </authorList>
    </citation>
    <scope>NUCLEOTIDE SEQUENCE [LARGE SCALE GENOMIC DNA]</scope>
    <source>
        <strain evidence="2">JCM 18204</strain>
    </source>
</reference>
<evidence type="ECO:0000313" key="2">
    <source>
        <dbReference type="Proteomes" id="UP001499959"/>
    </source>
</evidence>
<gene>
    <name evidence="1" type="ORF">GCM10023307_02340</name>
</gene>
<sequence length="184" mass="21766">MSSREINEFSFDEIAYTDTNSERTFRTRFTSELEKNKVDHVSTSIVVWHPPGTHISRYRWQHREVWFHTNNQEQTLIIAIRSPQSMSDNRPRFHIHRVDSNEPEWIRHVDHRLHESADWKNLNKITDAVPAHTRFVRLRLNLPAVGEGAKFKLNLYARDRDFSNKEVNCDPLVGNDPPNEDENP</sequence>
<organism evidence="1 2">
    <name type="scientific">Lysobacter hankyongensis</name>
    <dbReference type="NCBI Taxonomy" id="1176535"/>
    <lineage>
        <taxon>Bacteria</taxon>
        <taxon>Pseudomonadati</taxon>
        <taxon>Pseudomonadota</taxon>
        <taxon>Gammaproteobacteria</taxon>
        <taxon>Lysobacterales</taxon>
        <taxon>Lysobacteraceae</taxon>
        <taxon>Lysobacter</taxon>
    </lineage>
</organism>
<dbReference type="RefSeq" id="WP_345301441.1">
    <property type="nucleotide sequence ID" value="NZ_BAABJE010000001.1"/>
</dbReference>
<keyword evidence="2" id="KW-1185">Reference proteome</keyword>
<dbReference type="EMBL" id="BAABJE010000001">
    <property type="protein sequence ID" value="GAA4781498.1"/>
    <property type="molecule type" value="Genomic_DNA"/>
</dbReference>
<protein>
    <submittedName>
        <fullName evidence="1">Uncharacterized protein</fullName>
    </submittedName>
</protein>
<accession>A0ABP9AHC7</accession>
<dbReference type="Proteomes" id="UP001499959">
    <property type="component" value="Unassembled WGS sequence"/>
</dbReference>
<proteinExistence type="predicted"/>